<accession>A0A0H2RQI5</accession>
<keyword evidence="2" id="KW-0489">Methyltransferase</keyword>
<dbReference type="FunCoup" id="A0A0H2RQI5">
    <property type="interactions" value="3"/>
</dbReference>
<reference evidence="2 3" key="1">
    <citation type="submission" date="2015-04" db="EMBL/GenBank/DDBJ databases">
        <title>Complete genome sequence of Schizopora paradoxa KUC8140, a cosmopolitan wood degrader in East Asia.</title>
        <authorList>
            <consortium name="DOE Joint Genome Institute"/>
            <person name="Min B."/>
            <person name="Park H."/>
            <person name="Jang Y."/>
            <person name="Kim J.-J."/>
            <person name="Kim K.H."/>
            <person name="Pangilinan J."/>
            <person name="Lipzen A."/>
            <person name="Riley R."/>
            <person name="Grigoriev I.V."/>
            <person name="Spatafora J.W."/>
            <person name="Choi I.-G."/>
        </authorList>
    </citation>
    <scope>NUCLEOTIDE SEQUENCE [LARGE SCALE GENOMIC DNA]</scope>
    <source>
        <strain evidence="2 3">KUC8140</strain>
    </source>
</reference>
<proteinExistence type="predicted"/>
<keyword evidence="2" id="KW-0808">Transferase</keyword>
<dbReference type="Gene3D" id="3.40.50.150">
    <property type="entry name" value="Vaccinia Virus protein VP39"/>
    <property type="match status" value="1"/>
</dbReference>
<dbReference type="InterPro" id="IPR029063">
    <property type="entry name" value="SAM-dependent_MTases_sf"/>
</dbReference>
<dbReference type="CDD" id="cd02440">
    <property type="entry name" value="AdoMet_MTases"/>
    <property type="match status" value="1"/>
</dbReference>
<organism evidence="2 3">
    <name type="scientific">Schizopora paradoxa</name>
    <dbReference type="NCBI Taxonomy" id="27342"/>
    <lineage>
        <taxon>Eukaryota</taxon>
        <taxon>Fungi</taxon>
        <taxon>Dikarya</taxon>
        <taxon>Basidiomycota</taxon>
        <taxon>Agaricomycotina</taxon>
        <taxon>Agaricomycetes</taxon>
        <taxon>Hymenochaetales</taxon>
        <taxon>Schizoporaceae</taxon>
        <taxon>Schizopora</taxon>
    </lineage>
</organism>
<dbReference type="Proteomes" id="UP000053477">
    <property type="component" value="Unassembled WGS sequence"/>
</dbReference>
<dbReference type="OrthoDB" id="184880at2759"/>
<evidence type="ECO:0000313" key="2">
    <source>
        <dbReference type="EMBL" id="KLO11733.1"/>
    </source>
</evidence>
<dbReference type="InParanoid" id="A0A0H2RQI5"/>
<dbReference type="GO" id="GO:0008168">
    <property type="term" value="F:methyltransferase activity"/>
    <property type="evidence" value="ECO:0007669"/>
    <property type="project" value="UniProtKB-KW"/>
</dbReference>
<sequence>MPIMMETYVPGAHYVLPHNRDEFERLNLLHKYSTNVVCDGRLVFDKNINFEASCCVLDSGAGTGAWAVDLAKKLPDSVEIYAVDISDAKFMPSPPPNVKFSLASVTSLPAEWSSKFDFVAQRYLVAALLAKEWSEAAAEIYRVVKPGGAVQLIEIDMRFPTPETPVSVRIRDVKWKGFNALGLDYGITGRLPDLLEDAGFVDVVDEVRRMPLGKSWGEIGMQGTNVVGGAFRNLYGSIAKAGAAETHEEYEGLIDKLVTEWDAHGSNYPCHVCARKPA</sequence>
<protein>
    <submittedName>
        <fullName evidence="2">S-adenosyl-L-methionine-dependent methyltransferase</fullName>
    </submittedName>
</protein>
<dbReference type="AlphaFoldDB" id="A0A0H2RQI5"/>
<dbReference type="InterPro" id="IPR041698">
    <property type="entry name" value="Methyltransf_25"/>
</dbReference>
<feature type="domain" description="Methyltransferase" evidence="1">
    <location>
        <begin position="56"/>
        <end position="148"/>
    </location>
</feature>
<dbReference type="SUPFAM" id="SSF53335">
    <property type="entry name" value="S-adenosyl-L-methionine-dependent methyltransferases"/>
    <property type="match status" value="1"/>
</dbReference>
<evidence type="ECO:0000259" key="1">
    <source>
        <dbReference type="Pfam" id="PF13649"/>
    </source>
</evidence>
<evidence type="ECO:0000313" key="3">
    <source>
        <dbReference type="Proteomes" id="UP000053477"/>
    </source>
</evidence>
<dbReference type="PANTHER" id="PTHR43591">
    <property type="entry name" value="METHYLTRANSFERASE"/>
    <property type="match status" value="1"/>
</dbReference>
<dbReference type="PANTHER" id="PTHR43591:SF24">
    <property type="entry name" value="2-METHOXY-6-POLYPRENYL-1,4-BENZOQUINOL METHYLASE, MITOCHONDRIAL"/>
    <property type="match status" value="1"/>
</dbReference>
<dbReference type="Pfam" id="PF13649">
    <property type="entry name" value="Methyltransf_25"/>
    <property type="match status" value="1"/>
</dbReference>
<gene>
    <name evidence="2" type="ORF">SCHPADRAFT_456754</name>
</gene>
<keyword evidence="3" id="KW-1185">Reference proteome</keyword>
<dbReference type="EMBL" id="KQ085993">
    <property type="protein sequence ID" value="KLO11733.1"/>
    <property type="molecule type" value="Genomic_DNA"/>
</dbReference>
<dbReference type="STRING" id="27342.A0A0H2RQI5"/>
<name>A0A0H2RQI5_9AGAM</name>
<dbReference type="GO" id="GO:0032259">
    <property type="term" value="P:methylation"/>
    <property type="evidence" value="ECO:0007669"/>
    <property type="project" value="UniProtKB-KW"/>
</dbReference>